<dbReference type="InterPro" id="IPR017969">
    <property type="entry name" value="Heavy-metal-associated_CS"/>
</dbReference>
<dbReference type="InterPro" id="IPR021993">
    <property type="entry name" value="ATPase-cat-bd"/>
</dbReference>
<dbReference type="PROSITE" id="PS01047">
    <property type="entry name" value="HMA_1"/>
    <property type="match status" value="1"/>
</dbReference>
<reference evidence="17 18" key="1">
    <citation type="journal article" date="2016" name="C (Basel)">
        <title>Selective Growth of and Electricity Production by Marine Exoelectrogenic Bacteria in Self-Aggregated Hydrogel of Microbially Reduced Graphene Oxide.</title>
        <authorList>
            <person name="Yoshida N."/>
            <person name="Goto Y."/>
            <person name="Miyata Y."/>
        </authorList>
    </citation>
    <scope>NUCLEOTIDE SEQUENCE [LARGE SCALE GENOMIC DNA]</scope>
    <source>
        <strain evidence="17 18">NIT-T3</strain>
    </source>
</reference>
<keyword evidence="18" id="KW-1185">Reference proteome</keyword>
<dbReference type="InterPro" id="IPR006121">
    <property type="entry name" value="HMA_dom"/>
</dbReference>
<comment type="subcellular location">
    <subcellularLocation>
        <location evidence="1">Cell membrane</location>
        <topology evidence="1">Multi-pass membrane protein</topology>
    </subcellularLocation>
</comment>
<evidence type="ECO:0000256" key="11">
    <source>
        <dbReference type="ARBA" id="ARBA00022967"/>
    </source>
</evidence>
<feature type="transmembrane region" description="Helical" evidence="15">
    <location>
        <begin position="264"/>
        <end position="282"/>
    </location>
</feature>
<evidence type="ECO:0000256" key="14">
    <source>
        <dbReference type="ARBA" id="ARBA00023136"/>
    </source>
</evidence>
<evidence type="ECO:0000256" key="6">
    <source>
        <dbReference type="ARBA" id="ARBA00022692"/>
    </source>
</evidence>
<keyword evidence="10" id="KW-0460">Magnesium</keyword>
<accession>A0ABM8HP59</accession>
<evidence type="ECO:0000256" key="13">
    <source>
        <dbReference type="ARBA" id="ARBA00023065"/>
    </source>
</evidence>
<evidence type="ECO:0000256" key="7">
    <source>
        <dbReference type="ARBA" id="ARBA00022723"/>
    </source>
</evidence>
<dbReference type="SUPFAM" id="SSF55008">
    <property type="entry name" value="HMA, heavy metal-associated domain"/>
    <property type="match status" value="1"/>
</dbReference>
<dbReference type="InterPro" id="IPR018303">
    <property type="entry name" value="ATPase_P-typ_P_site"/>
</dbReference>
<dbReference type="PROSITE" id="PS00154">
    <property type="entry name" value="ATPASE_E1_E2"/>
    <property type="match status" value="1"/>
</dbReference>
<keyword evidence="14 15" id="KW-0472">Membrane</keyword>
<keyword evidence="7 15" id="KW-0479">Metal-binding</keyword>
<feature type="transmembrane region" description="Helical" evidence="15">
    <location>
        <begin position="751"/>
        <end position="767"/>
    </location>
</feature>
<keyword evidence="3" id="KW-0813">Transport</keyword>
<dbReference type="InterPro" id="IPR027256">
    <property type="entry name" value="P-typ_ATPase_IB"/>
</dbReference>
<dbReference type="Proteomes" id="UP001319827">
    <property type="component" value="Chromosome"/>
</dbReference>
<dbReference type="PROSITE" id="PS50846">
    <property type="entry name" value="HMA_2"/>
    <property type="match status" value="1"/>
</dbReference>
<comment type="similarity">
    <text evidence="2 15">Belongs to the cation transport ATPase (P-type) (TC 3.A.3) family. Type IB subfamily.</text>
</comment>
<evidence type="ECO:0000256" key="2">
    <source>
        <dbReference type="ARBA" id="ARBA00006024"/>
    </source>
</evidence>
<dbReference type="InterPro" id="IPR036163">
    <property type="entry name" value="HMA_dom_sf"/>
</dbReference>
<evidence type="ECO:0000256" key="5">
    <source>
        <dbReference type="ARBA" id="ARBA00022553"/>
    </source>
</evidence>
<name>A0ABM8HP59_9BACT</name>
<dbReference type="PANTHER" id="PTHR43520:SF5">
    <property type="entry name" value="CATION-TRANSPORTING P-TYPE ATPASE-RELATED"/>
    <property type="match status" value="1"/>
</dbReference>
<keyword evidence="12 15" id="KW-1133">Transmembrane helix</keyword>
<dbReference type="InterPro" id="IPR036412">
    <property type="entry name" value="HAD-like_sf"/>
</dbReference>
<evidence type="ECO:0000256" key="8">
    <source>
        <dbReference type="ARBA" id="ARBA00022741"/>
    </source>
</evidence>
<dbReference type="Gene3D" id="3.30.70.100">
    <property type="match status" value="1"/>
</dbReference>
<dbReference type="SUPFAM" id="SSF81665">
    <property type="entry name" value="Calcium ATPase, transmembrane domain M"/>
    <property type="match status" value="1"/>
</dbReference>
<dbReference type="Pfam" id="PF00403">
    <property type="entry name" value="HMA"/>
    <property type="match status" value="1"/>
</dbReference>
<feature type="transmembrane region" description="Helical" evidence="15">
    <location>
        <begin position="416"/>
        <end position="435"/>
    </location>
</feature>
<evidence type="ECO:0000256" key="3">
    <source>
        <dbReference type="ARBA" id="ARBA00022448"/>
    </source>
</evidence>
<dbReference type="Gene3D" id="3.40.50.1000">
    <property type="entry name" value="HAD superfamily/HAD-like"/>
    <property type="match status" value="1"/>
</dbReference>
<evidence type="ECO:0000313" key="17">
    <source>
        <dbReference type="EMBL" id="BCR03415.1"/>
    </source>
</evidence>
<feature type="domain" description="HMA" evidence="16">
    <location>
        <begin position="84"/>
        <end position="150"/>
    </location>
</feature>
<dbReference type="NCBIfam" id="TIGR01494">
    <property type="entry name" value="ATPase_P-type"/>
    <property type="match status" value="2"/>
</dbReference>
<evidence type="ECO:0000256" key="10">
    <source>
        <dbReference type="ARBA" id="ARBA00022842"/>
    </source>
</evidence>
<evidence type="ECO:0000256" key="1">
    <source>
        <dbReference type="ARBA" id="ARBA00004651"/>
    </source>
</evidence>
<keyword evidence="4 15" id="KW-1003">Cell membrane</keyword>
<protein>
    <submittedName>
        <fullName evidence="17">Copper-translocating P-type ATPase</fullName>
    </submittedName>
</protein>
<keyword evidence="9 15" id="KW-0067">ATP-binding</keyword>
<evidence type="ECO:0000256" key="9">
    <source>
        <dbReference type="ARBA" id="ARBA00022840"/>
    </source>
</evidence>
<dbReference type="NCBIfam" id="TIGR01525">
    <property type="entry name" value="ATPase-IB_hvy"/>
    <property type="match status" value="1"/>
</dbReference>
<keyword evidence="5" id="KW-0597">Phosphoprotein</keyword>
<dbReference type="Pfam" id="PF00122">
    <property type="entry name" value="E1-E2_ATPase"/>
    <property type="match status" value="1"/>
</dbReference>
<dbReference type="Gene3D" id="2.70.150.10">
    <property type="entry name" value="Calcium-transporting ATPase, cytoplasmic transduction domain A"/>
    <property type="match status" value="1"/>
</dbReference>
<dbReference type="InterPro" id="IPR008250">
    <property type="entry name" value="ATPase_P-typ_transduc_dom_A_sf"/>
</dbReference>
<dbReference type="InterPro" id="IPR011017">
    <property type="entry name" value="TRASH_dom"/>
</dbReference>
<dbReference type="SUPFAM" id="SSF81653">
    <property type="entry name" value="Calcium ATPase, transduction domain A"/>
    <property type="match status" value="1"/>
</dbReference>
<evidence type="ECO:0000256" key="12">
    <source>
        <dbReference type="ARBA" id="ARBA00022989"/>
    </source>
</evidence>
<dbReference type="InterPro" id="IPR023214">
    <property type="entry name" value="HAD_sf"/>
</dbReference>
<dbReference type="InterPro" id="IPR023298">
    <property type="entry name" value="ATPase_P-typ_TM_dom_sf"/>
</dbReference>
<dbReference type="CDD" id="cd00371">
    <property type="entry name" value="HMA"/>
    <property type="match status" value="1"/>
</dbReference>
<keyword evidence="8 15" id="KW-0547">Nucleotide-binding</keyword>
<dbReference type="Gene3D" id="3.40.1110.10">
    <property type="entry name" value="Calcium-transporting ATPase, cytoplasmic domain N"/>
    <property type="match status" value="1"/>
</dbReference>
<organism evidence="17 18">
    <name type="scientific">Desulfuromonas versatilis</name>
    <dbReference type="NCBI Taxonomy" id="2802975"/>
    <lineage>
        <taxon>Bacteria</taxon>
        <taxon>Pseudomonadati</taxon>
        <taxon>Thermodesulfobacteriota</taxon>
        <taxon>Desulfuromonadia</taxon>
        <taxon>Desulfuromonadales</taxon>
        <taxon>Desulfuromonadaceae</taxon>
        <taxon>Desulfuromonas</taxon>
    </lineage>
</organism>
<keyword evidence="13" id="KW-0406">Ion transport</keyword>
<gene>
    <name evidence="17" type="ORF">DESUT3_04840</name>
</gene>
<evidence type="ECO:0000259" key="16">
    <source>
        <dbReference type="PROSITE" id="PS50846"/>
    </source>
</evidence>
<sequence length="804" mass="84595">MDNCHHCSLPIPAGELVIDRHGESEHRFCCQGCRGAFLIIHGAGLGSYYRKRQAGPGGIPEEAYAARFDADYLARFVSEGPEGAETSFLLEGIRCASCVWLVEKILQGLDGVRQARVNYGTHRARVCFDPARVTPAELYGAVGRIGYLPRPYTPDALQRAAEQERRSLLVRFGTAFFLSMQLMGYSLALYAGYFQGMDAAARELIQYFAALVTTPVVFYGGWPFLAGALRSLRNRAPNMDLLITLGVLAAYGSSLYALVAGGEVYFDTAAMIVTLILAGRLFESAARRRASAGIDRLLRLAPETARVLRGEQTLEVATCSVAVGELLLVRPGERFPVDGVIHSGETETDEAAVTGEPLPVWRREGQQVTGGTLNLSAAVSVRATAGAAESYVARIARLVEEAQARRAPVQLLADRVSAFFVPVVMAVAAATYLYWSLRPQAAVEPLLAAVAVLVIACPCALGLATPTAVLVATGAASRRGILFRGGDVLEATGRLTLAAFDKTGTLTLGAPRVTAVLPDLGSEKELLALAVRAEAGAAHPIARGIVAEARRRGIATPGADGVKTLPGRGVELALVEGVLRVGSRAFLEGAGVAIAAAPGGHALTEVHVALGESYRGAIHLEDQLRSDAGEALERIRNLGLRSALLTGDTPAAGRRLAASLPLEEVHGGMSPQDKAAWIDAARGRGERVVMVGDGINDAPALSAAEVGCAMAGGTDIALENSDLVLTRPELGRLVEALAIGRRTLWVIRQNLFWAFAYNLAALPLAAAGKLAPIHAAAAMALSSICVLGNSLRLAGTGAFKGKEG</sequence>
<evidence type="ECO:0000256" key="15">
    <source>
        <dbReference type="RuleBase" id="RU362081"/>
    </source>
</evidence>
<feature type="transmembrane region" description="Helical" evidence="15">
    <location>
        <begin position="205"/>
        <end position="229"/>
    </location>
</feature>
<dbReference type="PROSITE" id="PS01229">
    <property type="entry name" value="COF_2"/>
    <property type="match status" value="1"/>
</dbReference>
<dbReference type="InterPro" id="IPR023299">
    <property type="entry name" value="ATPase_P-typ_cyto_dom_N"/>
</dbReference>
<evidence type="ECO:0000256" key="4">
    <source>
        <dbReference type="ARBA" id="ARBA00022475"/>
    </source>
</evidence>
<feature type="transmembrane region" description="Helical" evidence="15">
    <location>
        <begin position="773"/>
        <end position="794"/>
    </location>
</feature>
<dbReference type="EMBL" id="AP024355">
    <property type="protein sequence ID" value="BCR03415.1"/>
    <property type="molecule type" value="Genomic_DNA"/>
</dbReference>
<dbReference type="Pfam" id="PF00702">
    <property type="entry name" value="Hydrolase"/>
    <property type="match status" value="1"/>
</dbReference>
<dbReference type="PRINTS" id="PR00119">
    <property type="entry name" value="CATATPASE"/>
</dbReference>
<dbReference type="Pfam" id="PF12156">
    <property type="entry name" value="ATPase-cat_bd"/>
    <property type="match status" value="1"/>
</dbReference>
<dbReference type="InterPro" id="IPR001757">
    <property type="entry name" value="P_typ_ATPase"/>
</dbReference>
<evidence type="ECO:0000313" key="18">
    <source>
        <dbReference type="Proteomes" id="UP001319827"/>
    </source>
</evidence>
<feature type="transmembrane region" description="Helical" evidence="15">
    <location>
        <begin position="241"/>
        <end position="258"/>
    </location>
</feature>
<feature type="transmembrane region" description="Helical" evidence="15">
    <location>
        <begin position="168"/>
        <end position="193"/>
    </location>
</feature>
<keyword evidence="11" id="KW-1278">Translocase</keyword>
<proteinExistence type="inferred from homology"/>
<dbReference type="InterPro" id="IPR059000">
    <property type="entry name" value="ATPase_P-type_domA"/>
</dbReference>
<feature type="transmembrane region" description="Helical" evidence="15">
    <location>
        <begin position="447"/>
        <end position="472"/>
    </location>
</feature>
<reference evidence="17 18" key="2">
    <citation type="journal article" date="2021" name="Int. J. Syst. Evol. Microbiol.">
        <title>Isolation and Polyphasic Characterization of Desulfuromonas versatilis sp. Nov., an Electrogenic Bacteria Capable of Versatile Metabolism Isolated from a Graphene Oxide-Reducing Enrichment Culture.</title>
        <authorList>
            <person name="Xie L."/>
            <person name="Yoshida N."/>
            <person name="Ishii S."/>
            <person name="Meng L."/>
        </authorList>
    </citation>
    <scope>NUCLEOTIDE SEQUENCE [LARGE SCALE GENOMIC DNA]</scope>
    <source>
        <strain evidence="17 18">NIT-T3</strain>
    </source>
</reference>
<dbReference type="SMART" id="SM00746">
    <property type="entry name" value="TRASH"/>
    <property type="match status" value="1"/>
</dbReference>
<dbReference type="PANTHER" id="PTHR43520">
    <property type="entry name" value="ATP7, ISOFORM B"/>
    <property type="match status" value="1"/>
</dbReference>
<dbReference type="SUPFAM" id="SSF56784">
    <property type="entry name" value="HAD-like"/>
    <property type="match status" value="1"/>
</dbReference>
<keyword evidence="6 15" id="KW-0812">Transmembrane</keyword>
<dbReference type="NCBIfam" id="TIGR01511">
    <property type="entry name" value="ATPase-IB1_Cu"/>
    <property type="match status" value="1"/>
</dbReference>